<dbReference type="Gene3D" id="3.30.70.100">
    <property type="match status" value="1"/>
</dbReference>
<accession>A0A5N0UNJ5</accession>
<dbReference type="Proteomes" id="UP000319769">
    <property type="component" value="Unassembled WGS sequence"/>
</dbReference>
<evidence type="ECO:0000313" key="1">
    <source>
        <dbReference type="EMBL" id="KAA9150889.1"/>
    </source>
</evidence>
<protein>
    <submittedName>
        <fullName evidence="1">Uncharacterized protein</fullName>
    </submittedName>
</protein>
<gene>
    <name evidence="1" type="ORF">FPZ12_040215</name>
</gene>
<proteinExistence type="predicted"/>
<sequence length="107" mass="11490">MNILPTGDGILAINVFTVRPENQQALVDCIVGAGDPAVIPGLKSMHLLRSVDGTQVINQMHWADEESFSRATKENGLIAATRDKVGALIEGARPGRYEVVPWPSPAE</sequence>
<keyword evidence="2" id="KW-1185">Reference proteome</keyword>
<dbReference type="InterPro" id="IPR011008">
    <property type="entry name" value="Dimeric_a/b-barrel"/>
</dbReference>
<dbReference type="SUPFAM" id="SSF54909">
    <property type="entry name" value="Dimeric alpha+beta barrel"/>
    <property type="match status" value="1"/>
</dbReference>
<dbReference type="EMBL" id="VMNW02000110">
    <property type="protein sequence ID" value="KAA9150889.1"/>
    <property type="molecule type" value="Genomic_DNA"/>
</dbReference>
<comment type="caution">
    <text evidence="1">The sequence shown here is derived from an EMBL/GenBank/DDBJ whole genome shotgun (WGS) entry which is preliminary data.</text>
</comment>
<organism evidence="1 2">
    <name type="scientific">Amycolatopsis acidicola</name>
    <dbReference type="NCBI Taxonomy" id="2596893"/>
    <lineage>
        <taxon>Bacteria</taxon>
        <taxon>Bacillati</taxon>
        <taxon>Actinomycetota</taxon>
        <taxon>Actinomycetes</taxon>
        <taxon>Pseudonocardiales</taxon>
        <taxon>Pseudonocardiaceae</taxon>
        <taxon>Amycolatopsis</taxon>
    </lineage>
</organism>
<dbReference type="OrthoDB" id="1494517at2"/>
<dbReference type="RefSeq" id="WP_144756688.1">
    <property type="nucleotide sequence ID" value="NZ_VMNW02000110.1"/>
</dbReference>
<dbReference type="AlphaFoldDB" id="A0A5N0UNJ5"/>
<name>A0A5N0UNJ5_9PSEU</name>
<evidence type="ECO:0000313" key="2">
    <source>
        <dbReference type="Proteomes" id="UP000319769"/>
    </source>
</evidence>
<reference evidence="1" key="1">
    <citation type="submission" date="2019-09" db="EMBL/GenBank/DDBJ databases">
        <authorList>
            <person name="Teo W.F.A."/>
            <person name="Duangmal K."/>
        </authorList>
    </citation>
    <scope>NUCLEOTIDE SEQUENCE [LARGE SCALE GENOMIC DNA]</scope>
    <source>
        <strain evidence="1">K81G1</strain>
    </source>
</reference>